<feature type="domain" description="Clr5" evidence="2">
    <location>
        <begin position="108"/>
        <end position="155"/>
    </location>
</feature>
<feature type="region of interest" description="Disordered" evidence="1">
    <location>
        <begin position="223"/>
        <end position="254"/>
    </location>
</feature>
<protein>
    <recommendedName>
        <fullName evidence="2">Clr5 domain-containing protein</fullName>
    </recommendedName>
</protein>
<evidence type="ECO:0000313" key="4">
    <source>
        <dbReference type="Proteomes" id="UP000001056"/>
    </source>
</evidence>
<dbReference type="AlphaFoldDB" id="Q2H346"/>
<dbReference type="STRING" id="306901.Q2H346"/>
<dbReference type="OrthoDB" id="4580396at2759"/>
<dbReference type="PANTHER" id="PTHR38788:SF3">
    <property type="entry name" value="CLR5 DOMAIN-CONTAINING PROTEIN"/>
    <property type="match status" value="1"/>
</dbReference>
<evidence type="ECO:0000259" key="2">
    <source>
        <dbReference type="Pfam" id="PF14420"/>
    </source>
</evidence>
<dbReference type="Pfam" id="PF14420">
    <property type="entry name" value="Clr5"/>
    <property type="match status" value="1"/>
</dbReference>
<feature type="compositionally biased region" description="Low complexity" evidence="1">
    <location>
        <begin position="240"/>
        <end position="249"/>
    </location>
</feature>
<dbReference type="Proteomes" id="UP000001056">
    <property type="component" value="Unassembled WGS sequence"/>
</dbReference>
<dbReference type="EMBL" id="CH408032">
    <property type="protein sequence ID" value="EAQ87181.1"/>
    <property type="molecule type" value="Genomic_DNA"/>
</dbReference>
<keyword evidence="4" id="KW-1185">Reference proteome</keyword>
<dbReference type="VEuPathDB" id="FungiDB:CHGG_03800"/>
<sequence>MDPCQKYEKAASSVSIRRDGSGGLGDGVPFQWCASQVDVRTMRPRNGSLEALIGICNPHRRPRLPLLGLRSCLYYNIAGPSRLPRRPANSVFSDLLAAMSTTTGSLPDFTPYRSIIEDLYWKQRKTLDEVIKIMKDDYGFEARYKTHLSKWGKKKNVSEEESLAMLEIRRRRRLEENKDTEFTRFDRDIDNRNLDRFAKRHNYDMGSSNPLPEIRVVTPPNIRYRTPDIDTPTNPPPAANPSYSTSTASEEQQAPAEEYLGSYSANTPQSGEMSSTRQYGDAFAGSRPSNHTGMPLQPTMNPFPGHPIPHAARGFPQNDTGSTFPPTPYQDHTQLPPHASNIPAAGVSPWGYNPQPPQPASQLPIFGMYPSVSAFPSNYRQGMEPGTIVAAPLYDNGKPLRTMSVPENIPLHGTAVGNGHLTGAMLHDNVDPSSAMPFTHTDDHTLCAGDDELEELDGLIAWPNKRARRM</sequence>
<accession>Q2H346</accession>
<dbReference type="InterPro" id="IPR025676">
    <property type="entry name" value="Clr5_dom"/>
</dbReference>
<reference evidence="4" key="1">
    <citation type="journal article" date="2015" name="Genome Announc.">
        <title>Draft genome sequence of the cellulolytic fungus Chaetomium globosum.</title>
        <authorList>
            <person name="Cuomo C.A."/>
            <person name="Untereiner W.A."/>
            <person name="Ma L.-J."/>
            <person name="Grabherr M."/>
            <person name="Birren B.W."/>
        </authorList>
    </citation>
    <scope>NUCLEOTIDE SEQUENCE [LARGE SCALE GENOMIC DNA]</scope>
    <source>
        <strain evidence="4">ATCC 6205 / CBS 148.51 / DSM 1962 / NBRC 6347 / NRRL 1970</strain>
    </source>
</reference>
<organism evidence="3 4">
    <name type="scientific">Chaetomium globosum (strain ATCC 6205 / CBS 148.51 / DSM 1962 / NBRC 6347 / NRRL 1970)</name>
    <name type="common">Soil fungus</name>
    <dbReference type="NCBI Taxonomy" id="306901"/>
    <lineage>
        <taxon>Eukaryota</taxon>
        <taxon>Fungi</taxon>
        <taxon>Dikarya</taxon>
        <taxon>Ascomycota</taxon>
        <taxon>Pezizomycotina</taxon>
        <taxon>Sordariomycetes</taxon>
        <taxon>Sordariomycetidae</taxon>
        <taxon>Sordariales</taxon>
        <taxon>Chaetomiaceae</taxon>
        <taxon>Chaetomium</taxon>
    </lineage>
</organism>
<evidence type="ECO:0000313" key="3">
    <source>
        <dbReference type="EMBL" id="EAQ87181.1"/>
    </source>
</evidence>
<evidence type="ECO:0000256" key="1">
    <source>
        <dbReference type="SAM" id="MobiDB-lite"/>
    </source>
</evidence>
<dbReference type="PANTHER" id="PTHR38788">
    <property type="entry name" value="CLR5 DOMAIN-CONTAINING PROTEIN"/>
    <property type="match status" value="1"/>
</dbReference>
<gene>
    <name evidence="3" type="ORF">CHGG_03800</name>
</gene>
<name>Q2H346_CHAGB</name>
<dbReference type="GeneID" id="4393048"/>
<dbReference type="RefSeq" id="XP_001223014.1">
    <property type="nucleotide sequence ID" value="XM_001223013.1"/>
</dbReference>
<dbReference type="InParanoid" id="Q2H346"/>
<proteinExistence type="predicted"/>
<dbReference type="HOGENOM" id="CLU_581393_0_0_1"/>